<dbReference type="PANTHER" id="PTHR43675:SF8">
    <property type="entry name" value="ARSENITE METHYLTRANSFERASE"/>
    <property type="match status" value="1"/>
</dbReference>
<feature type="domain" description="Methyltransferase" evidence="9">
    <location>
        <begin position="75"/>
        <end position="222"/>
    </location>
</feature>
<dbReference type="Pfam" id="PF13847">
    <property type="entry name" value="Methyltransf_31"/>
    <property type="match status" value="1"/>
</dbReference>
<dbReference type="InterPro" id="IPR029063">
    <property type="entry name" value="SAM-dependent_MTases_sf"/>
</dbReference>
<reference evidence="10" key="2">
    <citation type="submission" date="2023-04" db="EMBL/GenBank/DDBJ databases">
        <title>Paracnuella aquatica gen. nov., sp. nov., a member of the family Chitinophagaceae isolated from a hot spring.</title>
        <authorList>
            <person name="Wang C."/>
        </authorList>
    </citation>
    <scope>NUCLEOTIDE SEQUENCE</scope>
    <source>
        <strain evidence="10">LB-8</strain>
    </source>
</reference>
<keyword evidence="10" id="KW-0489">Methyltransferase</keyword>
<dbReference type="RefSeq" id="WP_279297929.1">
    <property type="nucleotide sequence ID" value="NZ_JAOTIF010000012.1"/>
</dbReference>
<reference evidence="10" key="1">
    <citation type="submission" date="2022-09" db="EMBL/GenBank/DDBJ databases">
        <authorList>
            <person name="Yuan C."/>
            <person name="Ke Z."/>
        </authorList>
    </citation>
    <scope>NUCLEOTIDE SEQUENCE</scope>
    <source>
        <strain evidence="10">LB-8</strain>
    </source>
</reference>
<protein>
    <recommendedName>
        <fullName evidence="5">Arsenite methyltransferase</fullName>
        <ecNumber evidence="4">2.1.1.137</ecNumber>
    </recommendedName>
</protein>
<dbReference type="GO" id="GO:0032259">
    <property type="term" value="P:methylation"/>
    <property type="evidence" value="ECO:0007669"/>
    <property type="project" value="UniProtKB-KW"/>
</dbReference>
<evidence type="ECO:0000256" key="2">
    <source>
        <dbReference type="ARBA" id="ARBA00022691"/>
    </source>
</evidence>
<dbReference type="CDD" id="cd02440">
    <property type="entry name" value="AdoMet_MTases"/>
    <property type="match status" value="1"/>
</dbReference>
<sequence length="263" mass="28968">MESTKNKQFDTTDLEQKVKSMYRDVALHPEKEYHFSIGRKLAENLGYLLIDLERIPTAAVESFAGVGYFFDLAAIKEGETVLDLGSGSGTDVFIAALRTGKTGQVWGVDMTEEQLDKAERLRKETGFENVSFYKGYIEQLPFPNQSVDVVISNGVINLSAQKEQVFAEAARVLKPGGRMAIADIISEKQLPAAVVSNTTFWASCIGGASQKDQYRSAIENNGFQLAQIRNNPPYHFLSQSAKGASQQFGVKSISLLAIKKRNS</sequence>
<comment type="caution">
    <text evidence="10">The sequence shown here is derived from an EMBL/GenBank/DDBJ whole genome shotgun (WGS) entry which is preliminary data.</text>
</comment>
<evidence type="ECO:0000256" key="8">
    <source>
        <dbReference type="ARBA" id="ARBA00048428"/>
    </source>
</evidence>
<comment type="catalytic activity">
    <reaction evidence="8">
        <text>arsenic triglutathione + 3 [thioredoxin]-dithiol + 3 S-adenosyl-L-methionine = trimethylarsine + 3 [thioredoxin]-disulfide + 3 glutathione + 3 S-adenosyl-L-homocysteine + 3 H(+)</text>
        <dbReference type="Rhea" id="RHEA:69432"/>
        <dbReference type="Rhea" id="RHEA-COMP:10698"/>
        <dbReference type="Rhea" id="RHEA-COMP:10700"/>
        <dbReference type="ChEBI" id="CHEBI:15378"/>
        <dbReference type="ChEBI" id="CHEBI:27130"/>
        <dbReference type="ChEBI" id="CHEBI:29950"/>
        <dbReference type="ChEBI" id="CHEBI:50058"/>
        <dbReference type="ChEBI" id="CHEBI:57856"/>
        <dbReference type="ChEBI" id="CHEBI:57925"/>
        <dbReference type="ChEBI" id="CHEBI:59789"/>
        <dbReference type="ChEBI" id="CHEBI:183640"/>
        <dbReference type="EC" id="2.1.1.137"/>
    </reaction>
</comment>
<dbReference type="SUPFAM" id="SSF53335">
    <property type="entry name" value="S-adenosyl-L-methionine-dependent methyltransferases"/>
    <property type="match status" value="1"/>
</dbReference>
<keyword evidence="2" id="KW-0949">S-adenosyl-L-methionine</keyword>
<evidence type="ECO:0000256" key="5">
    <source>
        <dbReference type="ARBA" id="ARBA00034545"/>
    </source>
</evidence>
<name>A0A9X2XW48_9BACT</name>
<dbReference type="EC" id="2.1.1.137" evidence="4"/>
<dbReference type="PANTHER" id="PTHR43675">
    <property type="entry name" value="ARSENITE METHYLTRANSFERASE"/>
    <property type="match status" value="1"/>
</dbReference>
<evidence type="ECO:0000313" key="10">
    <source>
        <dbReference type="EMBL" id="MCU7550489.1"/>
    </source>
</evidence>
<dbReference type="InterPro" id="IPR026669">
    <property type="entry name" value="Arsenite_MeTrfase-like"/>
</dbReference>
<evidence type="ECO:0000256" key="4">
    <source>
        <dbReference type="ARBA" id="ARBA00034521"/>
    </source>
</evidence>
<evidence type="ECO:0000256" key="6">
    <source>
        <dbReference type="ARBA" id="ARBA00047941"/>
    </source>
</evidence>
<proteinExistence type="inferred from homology"/>
<comment type="similarity">
    <text evidence="3">Belongs to the methyltransferase superfamily. Arsenite methyltransferase family.</text>
</comment>
<organism evidence="10 11">
    <name type="scientific">Paraflavisolibacter caeni</name>
    <dbReference type="NCBI Taxonomy" id="2982496"/>
    <lineage>
        <taxon>Bacteria</taxon>
        <taxon>Pseudomonadati</taxon>
        <taxon>Bacteroidota</taxon>
        <taxon>Chitinophagia</taxon>
        <taxon>Chitinophagales</taxon>
        <taxon>Chitinophagaceae</taxon>
        <taxon>Paraflavisolibacter</taxon>
    </lineage>
</organism>
<evidence type="ECO:0000256" key="7">
    <source>
        <dbReference type="ARBA" id="ARBA00047943"/>
    </source>
</evidence>
<keyword evidence="1" id="KW-0808">Transferase</keyword>
<evidence type="ECO:0000256" key="1">
    <source>
        <dbReference type="ARBA" id="ARBA00022679"/>
    </source>
</evidence>
<keyword evidence="11" id="KW-1185">Reference proteome</keyword>
<evidence type="ECO:0000313" key="11">
    <source>
        <dbReference type="Proteomes" id="UP001155483"/>
    </source>
</evidence>
<accession>A0A9X2XW48</accession>
<evidence type="ECO:0000256" key="3">
    <source>
        <dbReference type="ARBA" id="ARBA00034487"/>
    </source>
</evidence>
<gene>
    <name evidence="10" type="ORF">OCK74_15330</name>
</gene>
<dbReference type="Proteomes" id="UP001155483">
    <property type="component" value="Unassembled WGS sequence"/>
</dbReference>
<dbReference type="AlphaFoldDB" id="A0A9X2XW48"/>
<evidence type="ECO:0000259" key="9">
    <source>
        <dbReference type="Pfam" id="PF13847"/>
    </source>
</evidence>
<dbReference type="InterPro" id="IPR025714">
    <property type="entry name" value="Methyltranfer_dom"/>
</dbReference>
<comment type="catalytic activity">
    <reaction evidence="7">
        <text>arsenic triglutathione + 2 [thioredoxin]-dithiol + 2 S-adenosyl-L-methionine + H2O = dimethylarsinous acid + 2 [thioredoxin]-disulfide + 3 glutathione + 2 S-adenosyl-L-homocysteine + 2 H(+)</text>
        <dbReference type="Rhea" id="RHEA:69464"/>
        <dbReference type="Rhea" id="RHEA-COMP:10698"/>
        <dbReference type="Rhea" id="RHEA-COMP:10700"/>
        <dbReference type="ChEBI" id="CHEBI:15377"/>
        <dbReference type="ChEBI" id="CHEBI:15378"/>
        <dbReference type="ChEBI" id="CHEBI:23808"/>
        <dbReference type="ChEBI" id="CHEBI:29950"/>
        <dbReference type="ChEBI" id="CHEBI:50058"/>
        <dbReference type="ChEBI" id="CHEBI:57856"/>
        <dbReference type="ChEBI" id="CHEBI:57925"/>
        <dbReference type="ChEBI" id="CHEBI:59789"/>
        <dbReference type="ChEBI" id="CHEBI:183640"/>
        <dbReference type="EC" id="2.1.1.137"/>
    </reaction>
</comment>
<dbReference type="Gene3D" id="3.40.50.150">
    <property type="entry name" value="Vaccinia Virus protein VP39"/>
    <property type="match status" value="1"/>
</dbReference>
<comment type="catalytic activity">
    <reaction evidence="6">
        <text>arsenic triglutathione + [thioredoxin]-dithiol + S-adenosyl-L-methionine + 2 H2O = methylarsonous acid + [thioredoxin]-disulfide + 3 glutathione + S-adenosyl-L-homocysteine + H(+)</text>
        <dbReference type="Rhea" id="RHEA:69460"/>
        <dbReference type="Rhea" id="RHEA-COMP:10698"/>
        <dbReference type="Rhea" id="RHEA-COMP:10700"/>
        <dbReference type="ChEBI" id="CHEBI:15377"/>
        <dbReference type="ChEBI" id="CHEBI:15378"/>
        <dbReference type="ChEBI" id="CHEBI:17826"/>
        <dbReference type="ChEBI" id="CHEBI:29950"/>
        <dbReference type="ChEBI" id="CHEBI:50058"/>
        <dbReference type="ChEBI" id="CHEBI:57856"/>
        <dbReference type="ChEBI" id="CHEBI:57925"/>
        <dbReference type="ChEBI" id="CHEBI:59789"/>
        <dbReference type="ChEBI" id="CHEBI:183640"/>
        <dbReference type="EC" id="2.1.1.137"/>
    </reaction>
</comment>
<dbReference type="GO" id="GO:0030791">
    <property type="term" value="F:arsenite methyltransferase activity"/>
    <property type="evidence" value="ECO:0007669"/>
    <property type="project" value="UniProtKB-EC"/>
</dbReference>
<dbReference type="EMBL" id="JAOTIF010000012">
    <property type="protein sequence ID" value="MCU7550489.1"/>
    <property type="molecule type" value="Genomic_DNA"/>
</dbReference>